<evidence type="ECO:0000313" key="8">
    <source>
        <dbReference type="EMBL" id="AKV02922.1"/>
    </source>
</evidence>
<dbReference type="InterPro" id="IPR010977">
    <property type="entry name" value="Aromatic_deC"/>
</dbReference>
<dbReference type="Pfam" id="PF00282">
    <property type="entry name" value="Pyridoxal_deC"/>
    <property type="match status" value="1"/>
</dbReference>
<dbReference type="Proteomes" id="UP000064967">
    <property type="component" value="Chromosome"/>
</dbReference>
<dbReference type="GO" id="GO:0006520">
    <property type="term" value="P:amino acid metabolic process"/>
    <property type="evidence" value="ECO:0007669"/>
    <property type="project" value="InterPro"/>
</dbReference>
<evidence type="ECO:0000256" key="6">
    <source>
        <dbReference type="PIRSR" id="PIRSR602129-50"/>
    </source>
</evidence>
<evidence type="ECO:0000256" key="7">
    <source>
        <dbReference type="RuleBase" id="RU000382"/>
    </source>
</evidence>
<evidence type="ECO:0000313" key="9">
    <source>
        <dbReference type="Proteomes" id="UP000064967"/>
    </source>
</evidence>
<dbReference type="InterPro" id="IPR015424">
    <property type="entry name" value="PyrdxlP-dep_Trfase"/>
</dbReference>
<name>A0A0K1QB78_9BACT</name>
<evidence type="ECO:0000256" key="2">
    <source>
        <dbReference type="ARBA" id="ARBA00009533"/>
    </source>
</evidence>
<dbReference type="RefSeq" id="WP_240488827.1">
    <property type="nucleotide sequence ID" value="NZ_CP012333.1"/>
</dbReference>
<comment type="similarity">
    <text evidence="2 7">Belongs to the group II decarboxylase family.</text>
</comment>
<dbReference type="SUPFAM" id="SSF53383">
    <property type="entry name" value="PLP-dependent transferases"/>
    <property type="match status" value="1"/>
</dbReference>
<dbReference type="Gene3D" id="3.40.640.10">
    <property type="entry name" value="Type I PLP-dependent aspartate aminotransferase-like (Major domain)"/>
    <property type="match status" value="1"/>
</dbReference>
<dbReference type="AlphaFoldDB" id="A0A0K1QB78"/>
<dbReference type="GO" id="GO:0016831">
    <property type="term" value="F:carboxy-lyase activity"/>
    <property type="evidence" value="ECO:0007669"/>
    <property type="project" value="UniProtKB-KW"/>
</dbReference>
<dbReference type="EMBL" id="CP012333">
    <property type="protein sequence ID" value="AKV02922.1"/>
    <property type="molecule type" value="Genomic_DNA"/>
</dbReference>
<keyword evidence="3" id="KW-0210">Decarboxylase</keyword>
<dbReference type="PRINTS" id="PR00800">
    <property type="entry name" value="YHDCRBOXLASE"/>
</dbReference>
<proteinExistence type="inferred from homology"/>
<dbReference type="Gene3D" id="1.20.1340.10">
    <property type="entry name" value="dopa decarboxylase, N-terminal domain"/>
    <property type="match status" value="1"/>
</dbReference>
<dbReference type="KEGG" id="llu:AKJ09_09585"/>
<dbReference type="PATRIC" id="fig|1391654.3.peg.9711"/>
<keyword evidence="9" id="KW-1185">Reference proteome</keyword>
<dbReference type="GO" id="GO:0030170">
    <property type="term" value="F:pyridoxal phosphate binding"/>
    <property type="evidence" value="ECO:0007669"/>
    <property type="project" value="InterPro"/>
</dbReference>
<dbReference type="PANTHER" id="PTHR11999:SF70">
    <property type="entry name" value="MIP05841P"/>
    <property type="match status" value="1"/>
</dbReference>
<comment type="cofactor">
    <cofactor evidence="1 6 7">
        <name>pyridoxal 5'-phosphate</name>
        <dbReference type="ChEBI" id="CHEBI:597326"/>
    </cofactor>
</comment>
<dbReference type="GO" id="GO:0019752">
    <property type="term" value="P:carboxylic acid metabolic process"/>
    <property type="evidence" value="ECO:0007669"/>
    <property type="project" value="InterPro"/>
</dbReference>
<evidence type="ECO:0000256" key="1">
    <source>
        <dbReference type="ARBA" id="ARBA00001933"/>
    </source>
</evidence>
<dbReference type="InterPro" id="IPR015422">
    <property type="entry name" value="PyrdxlP-dep_Trfase_small"/>
</dbReference>
<dbReference type="InterPro" id="IPR002129">
    <property type="entry name" value="PyrdxlP-dep_de-COase"/>
</dbReference>
<accession>A0A0K1QB78</accession>
<keyword evidence="5 7" id="KW-0456">Lyase</keyword>
<dbReference type="Gene3D" id="3.90.1150.10">
    <property type="entry name" value="Aspartate Aminotransferase, domain 1"/>
    <property type="match status" value="1"/>
</dbReference>
<gene>
    <name evidence="8" type="ORF">AKJ09_09585</name>
</gene>
<dbReference type="STRING" id="1391654.AKJ09_09585"/>
<reference evidence="8 9" key="1">
    <citation type="submission" date="2015-08" db="EMBL/GenBank/DDBJ databases">
        <authorList>
            <person name="Babu N.S."/>
            <person name="Beckwith C.J."/>
            <person name="Beseler K.G."/>
            <person name="Brison A."/>
            <person name="Carone J.V."/>
            <person name="Caskin T.P."/>
            <person name="Diamond M."/>
            <person name="Durham M.E."/>
            <person name="Foxe J.M."/>
            <person name="Go M."/>
            <person name="Henderson B.A."/>
            <person name="Jones I.B."/>
            <person name="McGettigan J.A."/>
            <person name="Micheletti S.J."/>
            <person name="Nasrallah M.E."/>
            <person name="Ortiz D."/>
            <person name="Piller C.R."/>
            <person name="Privatt S.R."/>
            <person name="Schneider S.L."/>
            <person name="Sharp S."/>
            <person name="Smith T.C."/>
            <person name="Stanton J.D."/>
            <person name="Ullery H.E."/>
            <person name="Wilson R.J."/>
            <person name="Serrano M.G."/>
            <person name="Buck G."/>
            <person name="Lee V."/>
            <person name="Wang Y."/>
            <person name="Carvalho R."/>
            <person name="Voegtly L."/>
            <person name="Shi R."/>
            <person name="Duckworth R."/>
            <person name="Johnson A."/>
            <person name="Loviza R."/>
            <person name="Walstead R."/>
            <person name="Shah Z."/>
            <person name="Kiflezghi M."/>
            <person name="Wade K."/>
            <person name="Ball S.L."/>
            <person name="Bradley K.W."/>
            <person name="Asai D.J."/>
            <person name="Bowman C.A."/>
            <person name="Russell D.A."/>
            <person name="Pope W.H."/>
            <person name="Jacobs-Sera D."/>
            <person name="Hendrix R.W."/>
            <person name="Hatfull G.F."/>
        </authorList>
    </citation>
    <scope>NUCLEOTIDE SEQUENCE [LARGE SCALE GENOMIC DNA]</scope>
    <source>
        <strain evidence="8 9">DSM 27648</strain>
    </source>
</reference>
<dbReference type="InterPro" id="IPR015421">
    <property type="entry name" value="PyrdxlP-dep_Trfase_major"/>
</dbReference>
<evidence type="ECO:0000256" key="3">
    <source>
        <dbReference type="ARBA" id="ARBA00022793"/>
    </source>
</evidence>
<protein>
    <submittedName>
        <fullName evidence="8">Aromatic-L-amino-acid decarboxylase</fullName>
    </submittedName>
</protein>
<dbReference type="GO" id="GO:0005737">
    <property type="term" value="C:cytoplasm"/>
    <property type="evidence" value="ECO:0007669"/>
    <property type="project" value="TreeGrafter"/>
</dbReference>
<evidence type="ECO:0000256" key="4">
    <source>
        <dbReference type="ARBA" id="ARBA00022898"/>
    </source>
</evidence>
<feature type="modified residue" description="N6-(pyridoxal phosphate)lysine" evidence="6">
    <location>
        <position position="295"/>
    </location>
</feature>
<sequence>MTIPSYPLELSSQDMRAMVRQAMDRIAAHIETLPQQPMHRTRGGKKLARSLREPLPERGASFDSLLALLFNRVIPASLNTASPGYLAYVPGGGIFHSAVADLVTDATNRYVGVWLAAPALVQLEANVVQWFCSMLGLPDGSGGVLTTGGSMANLIAVVTARRERLPKDFLRGILYASSEAHHSVQKAALIAGFPPENVREIVVDDHFRMSPSALERAVSEDRARGLEPFLVVASAGTTGTGAIDDLPTIAAFAQREKLWLHVDAAYGGFFALTERGRTALRGIEHADSITLDPHKGMFLPYGTGCVLVRDQQALRRTHAVSGSYMPRMQTDDDLVDFCDLSPELSRDARGLRVWLPLKMHGASAFRDALDEKIDLARYAVDALRTMPSVEIVAEPELSLLAFRFTPPGFEGEDLDAFNRRLVQHVNAKQRVLLTGVVLRGTDTGRLEGRFVIRICILSFRTHRDRIDACLEDLRASLSEMQSSGR</sequence>
<evidence type="ECO:0000256" key="5">
    <source>
        <dbReference type="ARBA" id="ARBA00023239"/>
    </source>
</evidence>
<organism evidence="8 9">
    <name type="scientific">Labilithrix luteola</name>
    <dbReference type="NCBI Taxonomy" id="1391654"/>
    <lineage>
        <taxon>Bacteria</taxon>
        <taxon>Pseudomonadati</taxon>
        <taxon>Myxococcota</taxon>
        <taxon>Polyangia</taxon>
        <taxon>Polyangiales</taxon>
        <taxon>Labilitrichaceae</taxon>
        <taxon>Labilithrix</taxon>
    </lineage>
</organism>
<keyword evidence="4 6" id="KW-0663">Pyridoxal phosphate</keyword>
<dbReference type="PANTHER" id="PTHR11999">
    <property type="entry name" value="GROUP II PYRIDOXAL-5-PHOSPHATE DECARBOXYLASE"/>
    <property type="match status" value="1"/>
</dbReference>